<dbReference type="Proteomes" id="UP000235965">
    <property type="component" value="Unassembled WGS sequence"/>
</dbReference>
<dbReference type="Gene3D" id="3.30.420.10">
    <property type="entry name" value="Ribonuclease H-like superfamily/Ribonuclease H"/>
    <property type="match status" value="1"/>
</dbReference>
<dbReference type="InParanoid" id="A0A2J7QKB3"/>
<sequence>TVTGQVYLDMLQTSIFPAIRELFGDRRFYLQQDAAPPHYHRDVRTYLDDTLTLTYALRETIEASCAAITPDTLTAVVRSAVRRL</sequence>
<dbReference type="EMBL" id="NEVH01013274">
    <property type="protein sequence ID" value="PNF29018.1"/>
    <property type="molecule type" value="Genomic_DNA"/>
</dbReference>
<dbReference type="GO" id="GO:0003676">
    <property type="term" value="F:nucleic acid binding"/>
    <property type="evidence" value="ECO:0007669"/>
    <property type="project" value="InterPro"/>
</dbReference>
<protein>
    <recommendedName>
        <fullName evidence="3">Tc1-like transposase DDE domain-containing protein</fullName>
    </recommendedName>
</protein>
<keyword evidence="2" id="KW-1185">Reference proteome</keyword>
<evidence type="ECO:0000313" key="1">
    <source>
        <dbReference type="EMBL" id="PNF29018.1"/>
    </source>
</evidence>
<comment type="caution">
    <text evidence="1">The sequence shown here is derived from an EMBL/GenBank/DDBJ whole genome shotgun (WGS) entry which is preliminary data.</text>
</comment>
<accession>A0A2J7QKB3</accession>
<feature type="non-terminal residue" evidence="1">
    <location>
        <position position="1"/>
    </location>
</feature>
<gene>
    <name evidence="1" type="ORF">B7P43_G14711</name>
</gene>
<dbReference type="STRING" id="105785.A0A2J7QKB3"/>
<reference evidence="1 2" key="1">
    <citation type="submission" date="2017-12" db="EMBL/GenBank/DDBJ databases">
        <title>Hemimetabolous genomes reveal molecular basis of termite eusociality.</title>
        <authorList>
            <person name="Harrison M.C."/>
            <person name="Jongepier E."/>
            <person name="Robertson H.M."/>
            <person name="Arning N."/>
            <person name="Bitard-Feildel T."/>
            <person name="Chao H."/>
            <person name="Childers C.P."/>
            <person name="Dinh H."/>
            <person name="Doddapaneni H."/>
            <person name="Dugan S."/>
            <person name="Gowin J."/>
            <person name="Greiner C."/>
            <person name="Han Y."/>
            <person name="Hu H."/>
            <person name="Hughes D.S.T."/>
            <person name="Huylmans A.-K."/>
            <person name="Kemena C."/>
            <person name="Kremer L.P.M."/>
            <person name="Lee S.L."/>
            <person name="Lopez-Ezquerra A."/>
            <person name="Mallet L."/>
            <person name="Monroy-Kuhn J.M."/>
            <person name="Moser A."/>
            <person name="Murali S.C."/>
            <person name="Muzny D.M."/>
            <person name="Otani S."/>
            <person name="Piulachs M.-D."/>
            <person name="Poelchau M."/>
            <person name="Qu J."/>
            <person name="Schaub F."/>
            <person name="Wada-Katsumata A."/>
            <person name="Worley K.C."/>
            <person name="Xie Q."/>
            <person name="Ylla G."/>
            <person name="Poulsen M."/>
            <person name="Gibbs R.A."/>
            <person name="Schal C."/>
            <person name="Richards S."/>
            <person name="Belles X."/>
            <person name="Korb J."/>
            <person name="Bornberg-Bauer E."/>
        </authorList>
    </citation>
    <scope>NUCLEOTIDE SEQUENCE [LARGE SCALE GENOMIC DNA]</scope>
    <source>
        <tissue evidence="1">Whole body</tissue>
    </source>
</reference>
<dbReference type="InterPro" id="IPR036397">
    <property type="entry name" value="RNaseH_sf"/>
</dbReference>
<organism evidence="1 2">
    <name type="scientific">Cryptotermes secundus</name>
    <dbReference type="NCBI Taxonomy" id="105785"/>
    <lineage>
        <taxon>Eukaryota</taxon>
        <taxon>Metazoa</taxon>
        <taxon>Ecdysozoa</taxon>
        <taxon>Arthropoda</taxon>
        <taxon>Hexapoda</taxon>
        <taxon>Insecta</taxon>
        <taxon>Pterygota</taxon>
        <taxon>Neoptera</taxon>
        <taxon>Polyneoptera</taxon>
        <taxon>Dictyoptera</taxon>
        <taxon>Blattodea</taxon>
        <taxon>Blattoidea</taxon>
        <taxon>Termitoidae</taxon>
        <taxon>Kalotermitidae</taxon>
        <taxon>Cryptotermitinae</taxon>
        <taxon>Cryptotermes</taxon>
    </lineage>
</organism>
<dbReference type="AlphaFoldDB" id="A0A2J7QKB3"/>
<evidence type="ECO:0000313" key="2">
    <source>
        <dbReference type="Proteomes" id="UP000235965"/>
    </source>
</evidence>
<evidence type="ECO:0008006" key="3">
    <source>
        <dbReference type="Google" id="ProtNLM"/>
    </source>
</evidence>
<proteinExistence type="predicted"/>
<name>A0A2J7QKB3_9NEOP</name>